<accession>A0A1M6V4P2</accession>
<dbReference type="AlphaFoldDB" id="A0A1M6V4P2"/>
<proteinExistence type="predicted"/>
<evidence type="ECO:0000313" key="2">
    <source>
        <dbReference type="Proteomes" id="UP000184263"/>
    </source>
</evidence>
<name>A0A1M6V4P2_SELRU</name>
<dbReference type="EMBL" id="FRBC01000016">
    <property type="protein sequence ID" value="SHK76467.1"/>
    <property type="molecule type" value="Genomic_DNA"/>
</dbReference>
<dbReference type="Proteomes" id="UP000184263">
    <property type="component" value="Unassembled WGS sequence"/>
</dbReference>
<sequence length="244" mass="29118">MENQGFRERCEYDLIREALDTLFRKYRSHRLNSSEAYIESGNLLDYDALCAEAMFFRFYALRNLLRPEKNRDFFAHASRPEARLLQQLATGRVPEEDYPLEDDGQLHCYRYSRQELLALCSREFYGYVQDYYRHVPAASRMDVMKKIRLFEGIYLEERQFFTEDCQRYLEPYLPYIMDLIRDLQPACLPRLHTVFAKIKAILDGRRQEQSRKKAEEKGLAFAVLEDELASIMKDMTLFRQSGHK</sequence>
<reference evidence="1 2" key="1">
    <citation type="submission" date="2016-11" db="EMBL/GenBank/DDBJ databases">
        <authorList>
            <person name="Jaros S."/>
            <person name="Januszkiewicz K."/>
            <person name="Wedrychowicz H."/>
        </authorList>
    </citation>
    <scope>NUCLEOTIDE SEQUENCE [LARGE SCALE GENOMIC DNA]</scope>
    <source>
        <strain evidence="1 2">HD4</strain>
    </source>
</reference>
<dbReference type="OrthoDB" id="1664686at2"/>
<evidence type="ECO:0000313" key="1">
    <source>
        <dbReference type="EMBL" id="SHK76467.1"/>
    </source>
</evidence>
<gene>
    <name evidence="1" type="ORF">SAMN05216582_11657</name>
</gene>
<organism evidence="1 2">
    <name type="scientific">Selenomonas ruminantium</name>
    <dbReference type="NCBI Taxonomy" id="971"/>
    <lineage>
        <taxon>Bacteria</taxon>
        <taxon>Bacillati</taxon>
        <taxon>Bacillota</taxon>
        <taxon>Negativicutes</taxon>
        <taxon>Selenomonadales</taxon>
        <taxon>Selenomonadaceae</taxon>
        <taxon>Selenomonas</taxon>
    </lineage>
</organism>
<dbReference type="RefSeq" id="WP_073090355.1">
    <property type="nucleotide sequence ID" value="NZ_FRBC01000016.1"/>
</dbReference>
<protein>
    <submittedName>
        <fullName evidence="1">Uncharacterized protein</fullName>
    </submittedName>
</protein>